<dbReference type="Pfam" id="PF08352">
    <property type="entry name" value="oligo_HPY"/>
    <property type="match status" value="1"/>
</dbReference>
<evidence type="ECO:0000256" key="1">
    <source>
        <dbReference type="ARBA" id="ARBA00022448"/>
    </source>
</evidence>
<dbReference type="PANTHER" id="PTHR43776">
    <property type="entry name" value="TRANSPORT ATP-BINDING PROTEIN"/>
    <property type="match status" value="1"/>
</dbReference>
<dbReference type="Gene3D" id="3.40.50.300">
    <property type="entry name" value="P-loop containing nucleotide triphosphate hydrolases"/>
    <property type="match status" value="1"/>
</dbReference>
<dbReference type="GO" id="GO:0016887">
    <property type="term" value="F:ATP hydrolysis activity"/>
    <property type="evidence" value="ECO:0007669"/>
    <property type="project" value="InterPro"/>
</dbReference>
<evidence type="ECO:0000313" key="6">
    <source>
        <dbReference type="Proteomes" id="UP000823854"/>
    </source>
</evidence>
<dbReference type="InterPro" id="IPR003439">
    <property type="entry name" value="ABC_transporter-like_ATP-bd"/>
</dbReference>
<comment type="caution">
    <text evidence="5">The sequence shown here is derived from an EMBL/GenBank/DDBJ whole genome shotgun (WGS) entry which is preliminary data.</text>
</comment>
<dbReference type="Pfam" id="PF00005">
    <property type="entry name" value="ABC_tran"/>
    <property type="match status" value="1"/>
</dbReference>
<keyword evidence="1" id="KW-0813">Transport</keyword>
<reference evidence="5" key="1">
    <citation type="journal article" date="2021" name="PeerJ">
        <title>Extensive microbial diversity within the chicken gut microbiome revealed by metagenomics and culture.</title>
        <authorList>
            <person name="Gilroy R."/>
            <person name="Ravi A."/>
            <person name="Getino M."/>
            <person name="Pursley I."/>
            <person name="Horton D.L."/>
            <person name="Alikhan N.F."/>
            <person name="Baker D."/>
            <person name="Gharbi K."/>
            <person name="Hall N."/>
            <person name="Watson M."/>
            <person name="Adriaenssens E.M."/>
            <person name="Foster-Nyarko E."/>
            <person name="Jarju S."/>
            <person name="Secka A."/>
            <person name="Antonio M."/>
            <person name="Oren A."/>
            <person name="Chaudhuri R.R."/>
            <person name="La Ragione R."/>
            <person name="Hildebrand F."/>
            <person name="Pallen M.J."/>
        </authorList>
    </citation>
    <scope>NUCLEOTIDE SEQUENCE</scope>
    <source>
        <strain evidence="5">CHK130-7132</strain>
    </source>
</reference>
<dbReference type="AlphaFoldDB" id="A0A9D2THC1"/>
<name>A0A9D2THC1_9MICO</name>
<evidence type="ECO:0000256" key="3">
    <source>
        <dbReference type="ARBA" id="ARBA00022840"/>
    </source>
</evidence>
<dbReference type="NCBIfam" id="TIGR01727">
    <property type="entry name" value="oligo_HPY"/>
    <property type="match status" value="1"/>
</dbReference>
<reference evidence="5" key="2">
    <citation type="submission" date="2021-04" db="EMBL/GenBank/DDBJ databases">
        <authorList>
            <person name="Gilroy R."/>
        </authorList>
    </citation>
    <scope>NUCLEOTIDE SEQUENCE</scope>
    <source>
        <strain evidence="5">CHK130-7132</strain>
    </source>
</reference>
<feature type="domain" description="ABC transporter" evidence="4">
    <location>
        <begin position="12"/>
        <end position="260"/>
    </location>
</feature>
<dbReference type="InterPro" id="IPR017871">
    <property type="entry name" value="ABC_transporter-like_CS"/>
</dbReference>
<dbReference type="GO" id="GO:0055085">
    <property type="term" value="P:transmembrane transport"/>
    <property type="evidence" value="ECO:0007669"/>
    <property type="project" value="UniProtKB-ARBA"/>
</dbReference>
<dbReference type="GO" id="GO:0005524">
    <property type="term" value="F:ATP binding"/>
    <property type="evidence" value="ECO:0007669"/>
    <property type="project" value="UniProtKB-KW"/>
</dbReference>
<dbReference type="PROSITE" id="PS00211">
    <property type="entry name" value="ABC_TRANSPORTER_1"/>
    <property type="match status" value="1"/>
</dbReference>
<dbReference type="Proteomes" id="UP000823854">
    <property type="component" value="Unassembled WGS sequence"/>
</dbReference>
<keyword evidence="2" id="KW-0547">Nucleotide-binding</keyword>
<dbReference type="GO" id="GO:0015833">
    <property type="term" value="P:peptide transport"/>
    <property type="evidence" value="ECO:0007669"/>
    <property type="project" value="InterPro"/>
</dbReference>
<gene>
    <name evidence="5" type="ORF">H9932_04010</name>
</gene>
<evidence type="ECO:0000256" key="2">
    <source>
        <dbReference type="ARBA" id="ARBA00022741"/>
    </source>
</evidence>
<dbReference type="InterPro" id="IPR013563">
    <property type="entry name" value="Oligopep_ABC_C"/>
</dbReference>
<dbReference type="PROSITE" id="PS50893">
    <property type="entry name" value="ABC_TRANSPORTER_2"/>
    <property type="match status" value="1"/>
</dbReference>
<evidence type="ECO:0000259" key="4">
    <source>
        <dbReference type="PROSITE" id="PS50893"/>
    </source>
</evidence>
<accession>A0A9D2THC1</accession>
<dbReference type="SMART" id="SM00382">
    <property type="entry name" value="AAA"/>
    <property type="match status" value="1"/>
</dbReference>
<protein>
    <submittedName>
        <fullName evidence="5">ABC transporter ATP-binding protein</fullName>
    </submittedName>
</protein>
<evidence type="ECO:0000313" key="5">
    <source>
        <dbReference type="EMBL" id="HJC68833.1"/>
    </source>
</evidence>
<sequence length="351" mass="37423">MPETTGTAAPLIELDHASQVFHVKGEDLPAVSEVSLSVDQGEVLCLVGESGSGKTTTARLAAGLAAPSSGAVRYRGRDLAEMSRAERREYRRAVQYIHQDPYASLNPIRSVRGTLSIPLRRHGLARCAADVDARVDELLSTVDLTPPESYSAKFPHQLSGGQRQRVSVARGLTLSPQLLIADESTSMLDVSIRVSLLNMFTRLRKEEGVGFIYITHDLALAKYFAWEGRTAVMYLGRIVEVGPTPQIIANPQHPYTRALLEAVPEPDPELAARKKAGGGLLSAEIPSLAALPTGCTFHPRCPLAEDRCRASVPQLLPAPGARQDVACMVVTDPADPAAPAEAASGAGGGRP</sequence>
<dbReference type="InterPro" id="IPR050319">
    <property type="entry name" value="ABC_transp_ATP-bind"/>
</dbReference>
<dbReference type="SUPFAM" id="SSF52540">
    <property type="entry name" value="P-loop containing nucleoside triphosphate hydrolases"/>
    <property type="match status" value="1"/>
</dbReference>
<dbReference type="InterPro" id="IPR003593">
    <property type="entry name" value="AAA+_ATPase"/>
</dbReference>
<organism evidence="5 6">
    <name type="scientific">Candidatus Brachybacterium intestinipullorum</name>
    <dbReference type="NCBI Taxonomy" id="2838512"/>
    <lineage>
        <taxon>Bacteria</taxon>
        <taxon>Bacillati</taxon>
        <taxon>Actinomycetota</taxon>
        <taxon>Actinomycetes</taxon>
        <taxon>Micrococcales</taxon>
        <taxon>Dermabacteraceae</taxon>
        <taxon>Brachybacterium</taxon>
    </lineage>
</organism>
<proteinExistence type="predicted"/>
<keyword evidence="3 5" id="KW-0067">ATP-binding</keyword>
<dbReference type="InterPro" id="IPR027417">
    <property type="entry name" value="P-loop_NTPase"/>
</dbReference>
<dbReference type="CDD" id="cd03257">
    <property type="entry name" value="ABC_NikE_OppD_transporters"/>
    <property type="match status" value="1"/>
</dbReference>
<dbReference type="EMBL" id="DWWC01000083">
    <property type="protein sequence ID" value="HJC68833.1"/>
    <property type="molecule type" value="Genomic_DNA"/>
</dbReference>